<name>A0A2R6AUC4_9ARCH</name>
<dbReference type="InterPro" id="IPR046738">
    <property type="entry name" value="DUF6788"/>
</dbReference>
<reference evidence="2 3" key="1">
    <citation type="submission" date="2017-04" db="EMBL/GenBank/DDBJ databases">
        <title>Novel microbial lineages endemic to geothermal iron-oxide mats fill important gaps in the evolutionary history of Archaea.</title>
        <authorList>
            <person name="Jay Z.J."/>
            <person name="Beam J.P."/>
            <person name="Dlakic M."/>
            <person name="Rusch D.B."/>
            <person name="Kozubal M.A."/>
            <person name="Inskeep W.P."/>
        </authorList>
    </citation>
    <scope>NUCLEOTIDE SEQUENCE [LARGE SCALE GENOMIC DNA]</scope>
    <source>
        <strain evidence="2">ECH_B_SAG-M15</strain>
    </source>
</reference>
<gene>
    <name evidence="2" type="ORF">B9Q08_05845</name>
</gene>
<proteinExistence type="predicted"/>
<sequence length="149" mass="16376">MFLPIMSHDYIGKKLKVALAALRDVNQSLADEYARLIAQYGVDEGGGRRFGELTATLREDAVRVLAAAQELADLVVHPEGGEERRALEREAAEARREEYGGTIVVKRVQCGKQCGGCPHGPYLYRVTRAEGGRGQRWTYLGRAGPYTPG</sequence>
<comment type="caution">
    <text evidence="2">The sequence shown here is derived from an EMBL/GenBank/DDBJ whole genome shotgun (WGS) entry which is preliminary data.</text>
</comment>
<dbReference type="Proteomes" id="UP000240490">
    <property type="component" value="Unassembled WGS sequence"/>
</dbReference>
<feature type="domain" description="DUF6788" evidence="1">
    <location>
        <begin position="85"/>
        <end position="142"/>
    </location>
</feature>
<dbReference type="AlphaFoldDB" id="A0A2R6AUC4"/>
<evidence type="ECO:0000313" key="3">
    <source>
        <dbReference type="Proteomes" id="UP000240490"/>
    </source>
</evidence>
<dbReference type="EMBL" id="NEXJ01000101">
    <property type="protein sequence ID" value="PSN89970.1"/>
    <property type="molecule type" value="Genomic_DNA"/>
</dbReference>
<accession>A0A2R6AUC4</accession>
<protein>
    <recommendedName>
        <fullName evidence="1">DUF6788 domain-containing protein</fullName>
    </recommendedName>
</protein>
<evidence type="ECO:0000313" key="2">
    <source>
        <dbReference type="EMBL" id="PSN89970.1"/>
    </source>
</evidence>
<evidence type="ECO:0000259" key="1">
    <source>
        <dbReference type="Pfam" id="PF20586"/>
    </source>
</evidence>
<organism evidence="2 3">
    <name type="scientific">Candidatus Marsarchaeota G2 archaeon ECH_B_SAG-M15</name>
    <dbReference type="NCBI Taxonomy" id="1978162"/>
    <lineage>
        <taxon>Archaea</taxon>
        <taxon>Candidatus Marsarchaeota</taxon>
        <taxon>Candidatus Marsarchaeota group 2</taxon>
    </lineage>
</organism>
<dbReference type="Pfam" id="PF20586">
    <property type="entry name" value="DUF6788"/>
    <property type="match status" value="1"/>
</dbReference>